<dbReference type="EMBL" id="JARAKH010000030">
    <property type="protein sequence ID" value="KAK8387454.1"/>
    <property type="molecule type" value="Genomic_DNA"/>
</dbReference>
<keyword evidence="1" id="KW-0472">Membrane</keyword>
<keyword evidence="4" id="KW-1185">Reference proteome</keyword>
<keyword evidence="1" id="KW-1133">Transmembrane helix</keyword>
<feature type="transmembrane region" description="Helical" evidence="1">
    <location>
        <begin position="6"/>
        <end position="24"/>
    </location>
</feature>
<reference evidence="3 4" key="1">
    <citation type="submission" date="2023-03" db="EMBL/GenBank/DDBJ databases">
        <title>High-quality genome of Scylla paramamosain provides insights in environmental adaptation.</title>
        <authorList>
            <person name="Zhang L."/>
        </authorList>
    </citation>
    <scope>NUCLEOTIDE SEQUENCE [LARGE SCALE GENOMIC DNA]</scope>
    <source>
        <strain evidence="3">LZ_2023a</strain>
        <tissue evidence="3">Muscle</tissue>
    </source>
</reference>
<protein>
    <recommendedName>
        <fullName evidence="2">Methyltransferase domain-containing protein</fullName>
    </recommendedName>
</protein>
<dbReference type="InterPro" id="IPR025714">
    <property type="entry name" value="Methyltranfer_dom"/>
</dbReference>
<keyword evidence="1" id="KW-0812">Transmembrane</keyword>
<dbReference type="InterPro" id="IPR026913">
    <property type="entry name" value="METTL24"/>
</dbReference>
<organism evidence="3 4">
    <name type="scientific">Scylla paramamosain</name>
    <name type="common">Mud crab</name>
    <dbReference type="NCBI Taxonomy" id="85552"/>
    <lineage>
        <taxon>Eukaryota</taxon>
        <taxon>Metazoa</taxon>
        <taxon>Ecdysozoa</taxon>
        <taxon>Arthropoda</taxon>
        <taxon>Crustacea</taxon>
        <taxon>Multicrustacea</taxon>
        <taxon>Malacostraca</taxon>
        <taxon>Eumalacostraca</taxon>
        <taxon>Eucarida</taxon>
        <taxon>Decapoda</taxon>
        <taxon>Pleocyemata</taxon>
        <taxon>Brachyura</taxon>
        <taxon>Eubrachyura</taxon>
        <taxon>Portunoidea</taxon>
        <taxon>Portunidae</taxon>
        <taxon>Portuninae</taxon>
        <taxon>Scylla</taxon>
    </lineage>
</organism>
<evidence type="ECO:0000313" key="4">
    <source>
        <dbReference type="Proteomes" id="UP001487740"/>
    </source>
</evidence>
<sequence>MIVTARGILAATLILLLFIFLHLLPHYRGVERGGNAPQRYKLGGGWSPPKCFIKPLSNLTELRHYFSKSEAPCTNLKAFAAAPPASSGDRKLMCLDPYYNIRPGSCLVLSFGVGQSWHFEDEVAEFGCEVVAFDPTNGLKDHKRGDKISFYSVGISNFRGSKLLGMMRYGKKTVGAVDRYENLLARAGLQGRVVDYLKLDVELSELEFFQDMFFNTPHLLAGVKQIAMEVHHDDEGDVDLGPASVYQLFWTYYQLLRCHGFRLILTYNHNSRRKWTEVLWGRKGAW</sequence>
<dbReference type="PANTHER" id="PTHR32026:SF10">
    <property type="entry name" value="METHYLTRANSFERASE-LIKE PROTEIN 24-RELATED"/>
    <property type="match status" value="1"/>
</dbReference>
<dbReference type="Pfam" id="PF13383">
    <property type="entry name" value="Methyltransf_22"/>
    <property type="match status" value="1"/>
</dbReference>
<name>A0AAW0TIB5_SCYPA</name>
<evidence type="ECO:0000313" key="3">
    <source>
        <dbReference type="EMBL" id="KAK8387454.1"/>
    </source>
</evidence>
<accession>A0AAW0TIB5</accession>
<evidence type="ECO:0000259" key="2">
    <source>
        <dbReference type="Pfam" id="PF13383"/>
    </source>
</evidence>
<gene>
    <name evidence="3" type="ORF">O3P69_018189</name>
</gene>
<dbReference type="AlphaFoldDB" id="A0AAW0TIB5"/>
<evidence type="ECO:0000256" key="1">
    <source>
        <dbReference type="SAM" id="Phobius"/>
    </source>
</evidence>
<dbReference type="Proteomes" id="UP001487740">
    <property type="component" value="Unassembled WGS sequence"/>
</dbReference>
<feature type="domain" description="Methyltransferase" evidence="2">
    <location>
        <begin position="89"/>
        <end position="234"/>
    </location>
</feature>
<comment type="caution">
    <text evidence="3">The sequence shown here is derived from an EMBL/GenBank/DDBJ whole genome shotgun (WGS) entry which is preliminary data.</text>
</comment>
<proteinExistence type="predicted"/>
<dbReference type="PANTHER" id="PTHR32026">
    <property type="entry name" value="METHYLTRANSFERASE-LIKE PROTEIN 24"/>
    <property type="match status" value="1"/>
</dbReference>